<organism evidence="1 3">
    <name type="scientific">Amycolatopsis azurea DSM 43854</name>
    <dbReference type="NCBI Taxonomy" id="1238180"/>
    <lineage>
        <taxon>Bacteria</taxon>
        <taxon>Bacillati</taxon>
        <taxon>Actinomycetota</taxon>
        <taxon>Actinomycetes</taxon>
        <taxon>Pseudonocardiales</taxon>
        <taxon>Pseudonocardiaceae</taxon>
        <taxon>Amycolatopsis</taxon>
    </lineage>
</organism>
<evidence type="ECO:0000313" key="2">
    <source>
        <dbReference type="EMBL" id="OOC02791.1"/>
    </source>
</evidence>
<reference evidence="2 4" key="2">
    <citation type="submission" date="2017-02" db="EMBL/GenBank/DDBJ databases">
        <title>Amycolatopsis azurea DSM 43854 draft genome.</title>
        <authorList>
            <person name="Mayilraj S."/>
        </authorList>
    </citation>
    <scope>NUCLEOTIDE SEQUENCE [LARGE SCALE GENOMIC DNA]</scope>
    <source>
        <strain evidence="2 4">DSM 43854</strain>
    </source>
</reference>
<proteinExistence type="predicted"/>
<name>M2QTV0_9PSEU</name>
<accession>M2QTV0</accession>
<gene>
    <name evidence="2" type="ORF">B0293_32145</name>
    <name evidence="1" type="ORF">C791_4276</name>
</gene>
<comment type="caution">
    <text evidence="1">The sequence shown here is derived from an EMBL/GenBank/DDBJ whole genome shotgun (WGS) entry which is preliminary data.</text>
</comment>
<reference evidence="1 3" key="1">
    <citation type="submission" date="2012-10" db="EMBL/GenBank/DDBJ databases">
        <title>Genome assembly of Amycolatopsis azurea DSM 43854.</title>
        <authorList>
            <person name="Khatri I."/>
            <person name="Kaur I."/>
            <person name="Subramanian S."/>
            <person name="Mayilraj S."/>
        </authorList>
    </citation>
    <scope>NUCLEOTIDE SEQUENCE [LARGE SCALE GENOMIC DNA]</scope>
    <source>
        <strain evidence="1 3">DSM 43854</strain>
    </source>
</reference>
<protein>
    <submittedName>
        <fullName evidence="1">Uncharacterized protein</fullName>
    </submittedName>
</protein>
<keyword evidence="4" id="KW-1185">Reference proteome</keyword>
<evidence type="ECO:0000313" key="3">
    <source>
        <dbReference type="Proteomes" id="UP000014137"/>
    </source>
</evidence>
<evidence type="ECO:0000313" key="4">
    <source>
        <dbReference type="Proteomes" id="UP000188551"/>
    </source>
</evidence>
<dbReference type="OrthoDB" id="3635632at2"/>
<dbReference type="EMBL" id="MUXN01000024">
    <property type="protein sequence ID" value="OOC02791.1"/>
    <property type="molecule type" value="Genomic_DNA"/>
</dbReference>
<dbReference type="RefSeq" id="WP_005151070.1">
    <property type="nucleotide sequence ID" value="NZ_ANMG01000004.1"/>
</dbReference>
<dbReference type="Proteomes" id="UP000188551">
    <property type="component" value="Unassembled WGS sequence"/>
</dbReference>
<dbReference type="PATRIC" id="fig|1238180.3.peg.738"/>
<dbReference type="AlphaFoldDB" id="M2QTV0"/>
<dbReference type="EMBL" id="ANMG01000004">
    <property type="protein sequence ID" value="EMD29427.1"/>
    <property type="molecule type" value="Genomic_DNA"/>
</dbReference>
<dbReference type="Proteomes" id="UP000014137">
    <property type="component" value="Unassembled WGS sequence"/>
</dbReference>
<sequence length="320" mass="34837">MDDFGDDPDDLAKWGLHCFCLGARSTPHHIVKMDDNGRLLFRARHGVSRVELREQGVDPLDSQIALLRAYDLLLVEGDRLKTRFPMLGSRETAALRARMAGLAEAIVPAIETEVSALAGVLADQGLAQCAYGVFFGYVIDGLVWDRLREEGSLPVTEPSVERPYWNGAFWAVYPPRAGAMGTNEVAEAGVRLTMVWTDSTVNALNRLAGDPALRSAMRAVPHGELSRDSLLSDDRGRPGIPIITRQDLLHEIGLRIAAKVVSALVRDLPEAGVVVAAHELIWNLMDALEVAGVVRRPSSFDDPEATPASLRAQMFLSVGV</sequence>
<evidence type="ECO:0000313" key="1">
    <source>
        <dbReference type="EMBL" id="EMD29427.1"/>
    </source>
</evidence>